<dbReference type="STRING" id="91928.A0A0D2AXF7"/>
<proteinExistence type="predicted"/>
<evidence type="ECO:0000313" key="4">
    <source>
        <dbReference type="Proteomes" id="UP000053328"/>
    </source>
</evidence>
<evidence type="ECO:0000259" key="2">
    <source>
        <dbReference type="Pfam" id="PF03358"/>
    </source>
</evidence>
<gene>
    <name evidence="3" type="ORF">PV08_10415</name>
</gene>
<dbReference type="GO" id="GO:0005829">
    <property type="term" value="C:cytosol"/>
    <property type="evidence" value="ECO:0007669"/>
    <property type="project" value="TreeGrafter"/>
</dbReference>
<dbReference type="SUPFAM" id="SSF52218">
    <property type="entry name" value="Flavoproteins"/>
    <property type="match status" value="1"/>
</dbReference>
<dbReference type="InterPro" id="IPR029039">
    <property type="entry name" value="Flavoprotein-like_sf"/>
</dbReference>
<dbReference type="VEuPathDB" id="FungiDB:PV08_10415"/>
<dbReference type="InterPro" id="IPR005025">
    <property type="entry name" value="FMN_Rdtase-like_dom"/>
</dbReference>
<feature type="domain" description="NADPH-dependent FMN reductase-like" evidence="2">
    <location>
        <begin position="7"/>
        <end position="154"/>
    </location>
</feature>
<dbReference type="GO" id="GO:0010181">
    <property type="term" value="F:FMN binding"/>
    <property type="evidence" value="ECO:0007669"/>
    <property type="project" value="TreeGrafter"/>
</dbReference>
<dbReference type="InterPro" id="IPR050712">
    <property type="entry name" value="NAD(P)H-dep_reductase"/>
</dbReference>
<accession>A0A0D2AXF7</accession>
<dbReference type="EMBL" id="KN847499">
    <property type="protein sequence ID" value="KIW11115.1"/>
    <property type="molecule type" value="Genomic_DNA"/>
</dbReference>
<dbReference type="HOGENOM" id="CLU_055322_2_0_1"/>
<dbReference type="RefSeq" id="XP_016231331.1">
    <property type="nucleotide sequence ID" value="XM_016384729.1"/>
</dbReference>
<name>A0A0D2AXF7_9EURO</name>
<dbReference type="Proteomes" id="UP000053328">
    <property type="component" value="Unassembled WGS sequence"/>
</dbReference>
<dbReference type="GO" id="GO:0016491">
    <property type="term" value="F:oxidoreductase activity"/>
    <property type="evidence" value="ECO:0007669"/>
    <property type="project" value="InterPro"/>
</dbReference>
<protein>
    <recommendedName>
        <fullName evidence="2">NADPH-dependent FMN reductase-like domain-containing protein</fullName>
    </recommendedName>
</protein>
<dbReference type="OrthoDB" id="68575at2759"/>
<evidence type="ECO:0000256" key="1">
    <source>
        <dbReference type="SAM" id="MobiDB-lite"/>
    </source>
</evidence>
<dbReference type="Gene3D" id="3.40.50.360">
    <property type="match status" value="1"/>
</dbReference>
<evidence type="ECO:0000313" key="3">
    <source>
        <dbReference type="EMBL" id="KIW11115.1"/>
    </source>
</evidence>
<dbReference type="PANTHER" id="PTHR30543:SF21">
    <property type="entry name" value="NAD(P)H-DEPENDENT FMN REDUCTASE LOT6"/>
    <property type="match status" value="1"/>
</dbReference>
<feature type="compositionally biased region" description="Basic and acidic residues" evidence="1">
    <location>
        <begin position="242"/>
        <end position="251"/>
    </location>
</feature>
<reference evidence="3 4" key="1">
    <citation type="submission" date="2015-01" db="EMBL/GenBank/DDBJ databases">
        <title>The Genome Sequence of Exophiala spinifera CBS89968.</title>
        <authorList>
            <consortium name="The Broad Institute Genomics Platform"/>
            <person name="Cuomo C."/>
            <person name="de Hoog S."/>
            <person name="Gorbushina A."/>
            <person name="Stielow B."/>
            <person name="Teixiera M."/>
            <person name="Abouelleil A."/>
            <person name="Chapman S.B."/>
            <person name="Priest M."/>
            <person name="Young S.K."/>
            <person name="Wortman J."/>
            <person name="Nusbaum C."/>
            <person name="Birren B."/>
        </authorList>
    </citation>
    <scope>NUCLEOTIDE SEQUENCE [LARGE SCALE GENOMIC DNA]</scope>
    <source>
        <strain evidence="3 4">CBS 89968</strain>
    </source>
</reference>
<dbReference type="AlphaFoldDB" id="A0A0D2AXF7"/>
<dbReference type="PANTHER" id="PTHR30543">
    <property type="entry name" value="CHROMATE REDUCTASE"/>
    <property type="match status" value="1"/>
</dbReference>
<feature type="region of interest" description="Disordered" evidence="1">
    <location>
        <begin position="229"/>
        <end position="251"/>
    </location>
</feature>
<dbReference type="Pfam" id="PF03358">
    <property type="entry name" value="FMN_red"/>
    <property type="match status" value="1"/>
</dbReference>
<keyword evidence="4" id="KW-1185">Reference proteome</keyword>
<organism evidence="3 4">
    <name type="scientific">Exophiala spinifera</name>
    <dbReference type="NCBI Taxonomy" id="91928"/>
    <lineage>
        <taxon>Eukaryota</taxon>
        <taxon>Fungi</taxon>
        <taxon>Dikarya</taxon>
        <taxon>Ascomycota</taxon>
        <taxon>Pezizomycotina</taxon>
        <taxon>Eurotiomycetes</taxon>
        <taxon>Chaetothyriomycetidae</taxon>
        <taxon>Chaetothyriales</taxon>
        <taxon>Herpotrichiellaceae</taxon>
        <taxon>Exophiala</taxon>
    </lineage>
</organism>
<sequence length="251" mass="27931">MAKSVAKVAVVICSNRKPRANPQIANFVLEAIESTYQDRWSLEPSFKVIDLAERNLPFFDEPDVPSQIHDYTKYAHAHTREWSQEVQSYDAFIFVCPQYNWGYPAVLKNAIDYLYNEWKGKPAMIVSYGGHGGGRAAGQLRQVLCGVHMIPTKKHVELAFPSRSVLLEAAYGKDLGLDGFNAKGTWASQRKEIGDVFAEMMDLLTSNKVGKALKSAAVTFGYAKEELRKKFKKGSTAGEATGRGEARSDDE</sequence>
<dbReference type="GeneID" id="27337498"/>